<proteinExistence type="predicted"/>
<keyword evidence="2" id="KW-1185">Reference proteome</keyword>
<sequence>MIVGAKCFHGFRRDRLCVVQLSSGNGIADITRVAGGQDGAPNLARSLKNKAVTKIFHHKKCV</sequence>
<dbReference type="HOGENOM" id="CLU_2894881_0_0_5"/>
<organism evidence="1 2">
    <name type="scientific">Bartonella australis (strain Aust/NH1)</name>
    <dbReference type="NCBI Taxonomy" id="1094489"/>
    <lineage>
        <taxon>Bacteria</taxon>
        <taxon>Pseudomonadati</taxon>
        <taxon>Pseudomonadota</taxon>
        <taxon>Alphaproteobacteria</taxon>
        <taxon>Hyphomicrobiales</taxon>
        <taxon>Bartonellaceae</taxon>
        <taxon>Bartonella</taxon>
    </lineage>
</organism>
<dbReference type="EMBL" id="CP003123">
    <property type="protein sequence ID" value="AGF74072.1"/>
    <property type="molecule type" value="Genomic_DNA"/>
</dbReference>
<dbReference type="PATRIC" id="fig|1094489.3.peg.212"/>
<accession>M1NX79</accession>
<dbReference type="eggNOG" id="COG0349">
    <property type="taxonomic scope" value="Bacteria"/>
</dbReference>
<dbReference type="AlphaFoldDB" id="M1NX79"/>
<reference evidence="1 2" key="1">
    <citation type="journal article" date="2013" name="PLoS Genet.">
        <title>A gene transfer agent and a dynamic repertoire of secretion systems hold the keys to the explosive radiation of the emerging pathogen Bartonella.</title>
        <authorList>
            <person name="Guy L."/>
            <person name="Nystedt B."/>
            <person name="Toft C."/>
            <person name="Zaremba-Niedzwiedzka K."/>
            <person name="Berglund E.C."/>
            <person name="Granberg F."/>
            <person name="Naslund K."/>
            <person name="Eriksson A.S."/>
            <person name="Andersson S.G."/>
        </authorList>
    </citation>
    <scope>NUCLEOTIDE SEQUENCE [LARGE SCALE GENOMIC DNA]</scope>
    <source>
        <strain evidence="1 2">Aust/NH1</strain>
    </source>
</reference>
<dbReference type="Proteomes" id="UP000011729">
    <property type="component" value="Chromosome"/>
</dbReference>
<protein>
    <submittedName>
        <fullName evidence="1">Uncharacterized protein</fullName>
    </submittedName>
</protein>
<evidence type="ECO:0000313" key="2">
    <source>
        <dbReference type="Proteomes" id="UP000011729"/>
    </source>
</evidence>
<dbReference type="STRING" id="1094489.BAnh1_01800"/>
<evidence type="ECO:0000313" key="1">
    <source>
        <dbReference type="EMBL" id="AGF74072.1"/>
    </source>
</evidence>
<gene>
    <name evidence="1" type="ordered locus">BAnh1_01800</name>
</gene>
<dbReference type="KEGG" id="baus:BAnh1_01800"/>
<name>M1NX79_BARAA</name>